<comment type="function">
    <text evidence="15">The electron transfer flavoprotein serves as a specific electron acceptor for several dehydrogenases, including five acyl-CoA dehydrogenases, glutaryl-CoA and sarcosine dehydrogenase. It transfers the electrons to the main mitochondrial respiratory chain via ETF-ubiquinone oxidoreductase (ETF dehydrogenase).</text>
</comment>
<dbReference type="Pfam" id="PF01012">
    <property type="entry name" value="ETF"/>
    <property type="match status" value="1"/>
</dbReference>
<evidence type="ECO:0000256" key="16">
    <source>
        <dbReference type="PROSITE-ProRule" id="PRU00236"/>
    </source>
</evidence>
<dbReference type="InterPro" id="IPR003000">
    <property type="entry name" value="Sirtuin"/>
</dbReference>
<evidence type="ECO:0000256" key="6">
    <source>
        <dbReference type="ARBA" id="ARBA00020656"/>
    </source>
</evidence>
<keyword evidence="16" id="KW-0479">Metal-binding</keyword>
<organism evidence="19 20">
    <name type="scientific">Malassezia arunalokei</name>
    <dbReference type="NCBI Taxonomy" id="1514897"/>
    <lineage>
        <taxon>Eukaryota</taxon>
        <taxon>Fungi</taxon>
        <taxon>Dikarya</taxon>
        <taxon>Basidiomycota</taxon>
        <taxon>Ustilaginomycotina</taxon>
        <taxon>Malasseziomycetes</taxon>
        <taxon>Malasseziales</taxon>
        <taxon>Malasseziaceae</taxon>
        <taxon>Malassezia</taxon>
    </lineage>
</organism>
<evidence type="ECO:0000313" key="20">
    <source>
        <dbReference type="Proteomes" id="UP001217582"/>
    </source>
</evidence>
<dbReference type="GO" id="GO:0046872">
    <property type="term" value="F:metal ion binding"/>
    <property type="evidence" value="ECO:0007669"/>
    <property type="project" value="UniProtKB-KW"/>
</dbReference>
<feature type="domain" description="Deacetylase sirtuin-type" evidence="18">
    <location>
        <begin position="70"/>
        <end position="510"/>
    </location>
</feature>
<evidence type="ECO:0000256" key="7">
    <source>
        <dbReference type="ARBA" id="ARBA00022448"/>
    </source>
</evidence>
<keyword evidence="12" id="KW-0249">Electron transport</keyword>
<keyword evidence="10" id="KW-0274">FAD</keyword>
<keyword evidence="9" id="KW-0808">Transferase</keyword>
<feature type="compositionally biased region" description="Polar residues" evidence="17">
    <location>
        <begin position="221"/>
        <end position="234"/>
    </location>
</feature>
<dbReference type="Proteomes" id="UP001217582">
    <property type="component" value="Chromosome 3"/>
</dbReference>
<dbReference type="GO" id="GO:0070403">
    <property type="term" value="F:NAD+ binding"/>
    <property type="evidence" value="ECO:0007669"/>
    <property type="project" value="InterPro"/>
</dbReference>
<dbReference type="InterPro" id="IPR001308">
    <property type="entry name" value="ETF_a/FixB"/>
</dbReference>
<evidence type="ECO:0000256" key="17">
    <source>
        <dbReference type="SAM" id="MobiDB-lite"/>
    </source>
</evidence>
<dbReference type="InterPro" id="IPR033947">
    <property type="entry name" value="ETF_alpha_N"/>
</dbReference>
<keyword evidence="20" id="KW-1185">Reference proteome</keyword>
<feature type="region of interest" description="Disordered" evidence="17">
    <location>
        <begin position="211"/>
        <end position="234"/>
    </location>
</feature>
<dbReference type="InterPro" id="IPR029035">
    <property type="entry name" value="DHS-like_NAD/FAD-binding_dom"/>
</dbReference>
<keyword evidence="14" id="KW-0496">Mitochondrion</keyword>
<feature type="binding site" evidence="16">
    <location>
        <position position="257"/>
    </location>
    <ligand>
        <name>Zn(2+)</name>
        <dbReference type="ChEBI" id="CHEBI:29105"/>
    </ligand>
</feature>
<evidence type="ECO:0000259" key="18">
    <source>
        <dbReference type="PROSITE" id="PS50305"/>
    </source>
</evidence>
<dbReference type="SMART" id="SM00893">
    <property type="entry name" value="ETF"/>
    <property type="match status" value="1"/>
</dbReference>
<feature type="binding site" evidence="16">
    <location>
        <position position="331"/>
    </location>
    <ligand>
        <name>Zn(2+)</name>
        <dbReference type="ChEBI" id="CHEBI:29105"/>
    </ligand>
</feature>
<dbReference type="GO" id="GO:0050660">
    <property type="term" value="F:flavin adenine dinucleotide binding"/>
    <property type="evidence" value="ECO:0007669"/>
    <property type="project" value="InterPro"/>
</dbReference>
<keyword evidence="8" id="KW-0285">Flavoprotein</keyword>
<protein>
    <recommendedName>
        <fullName evidence="6">Probable electron transfer flavoprotein subunit alpha, mitochondrial</fullName>
    </recommendedName>
</protein>
<keyword evidence="7" id="KW-0813">Transport</keyword>
<dbReference type="GO" id="GO:0016740">
    <property type="term" value="F:transferase activity"/>
    <property type="evidence" value="ECO:0007669"/>
    <property type="project" value="UniProtKB-KW"/>
</dbReference>
<keyword evidence="13" id="KW-0520">NAD</keyword>
<dbReference type="Gene3D" id="3.40.50.620">
    <property type="entry name" value="HUPs"/>
    <property type="match status" value="1"/>
</dbReference>
<dbReference type="InterPro" id="IPR014729">
    <property type="entry name" value="Rossmann-like_a/b/a_fold"/>
</dbReference>
<dbReference type="Gene3D" id="3.30.1600.10">
    <property type="entry name" value="SIR2/SIRT2 'Small Domain"/>
    <property type="match status" value="1"/>
</dbReference>
<dbReference type="AlphaFoldDB" id="A0AAJ5Z130"/>
<accession>A0AAJ5Z130</accession>
<dbReference type="InterPro" id="IPR014731">
    <property type="entry name" value="ETF_asu_C"/>
</dbReference>
<dbReference type="GO" id="GO:0033539">
    <property type="term" value="P:fatty acid beta-oxidation using acyl-CoA dehydrogenase"/>
    <property type="evidence" value="ECO:0007669"/>
    <property type="project" value="TreeGrafter"/>
</dbReference>
<comment type="subunit">
    <text evidence="5">Heterodimer of an alpha and a beta subunit.</text>
</comment>
<evidence type="ECO:0000256" key="8">
    <source>
        <dbReference type="ARBA" id="ARBA00022630"/>
    </source>
</evidence>
<evidence type="ECO:0000256" key="10">
    <source>
        <dbReference type="ARBA" id="ARBA00022827"/>
    </source>
</evidence>
<dbReference type="InterPro" id="IPR026590">
    <property type="entry name" value="Ssirtuin_cat_dom"/>
</dbReference>
<evidence type="ECO:0000256" key="1">
    <source>
        <dbReference type="ARBA" id="ARBA00001974"/>
    </source>
</evidence>
<evidence type="ECO:0000256" key="14">
    <source>
        <dbReference type="ARBA" id="ARBA00023128"/>
    </source>
</evidence>
<feature type="binding site" evidence="16">
    <location>
        <position position="260"/>
    </location>
    <ligand>
        <name>Zn(2+)</name>
        <dbReference type="ChEBI" id="CHEBI:29105"/>
    </ligand>
</feature>
<evidence type="ECO:0000256" key="12">
    <source>
        <dbReference type="ARBA" id="ARBA00022982"/>
    </source>
</evidence>
<reference evidence="19 20" key="1">
    <citation type="submission" date="2023-03" db="EMBL/GenBank/DDBJ databases">
        <title>Mating type loci evolution in Malassezia.</title>
        <authorList>
            <person name="Coelho M.A."/>
        </authorList>
    </citation>
    <scope>NUCLEOTIDE SEQUENCE [LARGE SCALE GENOMIC DNA]</scope>
    <source>
        <strain evidence="19 20">CBS 13387</strain>
    </source>
</reference>
<evidence type="ECO:0000256" key="11">
    <source>
        <dbReference type="ARBA" id="ARBA00022946"/>
    </source>
</evidence>
<dbReference type="InterPro" id="IPR018206">
    <property type="entry name" value="ETF_asu_C_CS"/>
</dbReference>
<dbReference type="CDD" id="cd01715">
    <property type="entry name" value="ETF_alpha"/>
    <property type="match status" value="1"/>
</dbReference>
<feature type="region of interest" description="Disordered" evidence="17">
    <location>
        <begin position="340"/>
        <end position="406"/>
    </location>
</feature>
<keyword evidence="11" id="KW-0809">Transit peptide</keyword>
<comment type="similarity">
    <text evidence="3">Belongs to the ETF alpha-subunit/FixB family.</text>
</comment>
<evidence type="ECO:0000313" key="19">
    <source>
        <dbReference type="EMBL" id="WFD16022.1"/>
    </source>
</evidence>
<dbReference type="PROSITE" id="PS00696">
    <property type="entry name" value="ETF_ALPHA"/>
    <property type="match status" value="1"/>
</dbReference>
<evidence type="ECO:0000256" key="9">
    <source>
        <dbReference type="ARBA" id="ARBA00022679"/>
    </source>
</evidence>
<evidence type="ECO:0000256" key="4">
    <source>
        <dbReference type="ARBA" id="ARBA00006924"/>
    </source>
</evidence>
<name>A0AAJ5Z130_9BASI</name>
<dbReference type="Gene3D" id="3.40.50.1220">
    <property type="entry name" value="TPP-binding domain"/>
    <property type="match status" value="3"/>
</dbReference>
<keyword evidence="16" id="KW-0862">Zinc</keyword>
<sequence length="919" mass="99083">MLVVRLPAPSEPVELSRKPVSQGRRVFTRSSTLGSVKTETRSEPVGQAVPTTLTYQAPRDIQIPNYAHVSTQVEHDLGRVYQSFRQARRIAVVCGAGISVSSPANIPDFRSASGLFASLKQRYPTSGLTSGKDLFDARLFQSESSTALFFAMIAELKDMSDAAQPTLFHHMLRRLDMEGRLQRVYTQNIDGLEEKVGLSFGVGSPDACLPTSKRKRGAQFARSQSDSSVRLSTHPSFEKPLFPRAIPLHGSLSSMTCMLCSHKLRLTREQEAGRQALETLRRGEPVRCEQCEVTDQLRTSAGLRSRGIGRMKVDVVLYNGENEAAEHVGACVERDLLGIRDPHEPDVPETMAETRARERKERQREEIGDLSVTSGSIKAEDALGDAFQSEDQVSDPPARRPRRLKPLPPDMLIVAGTSLKVPGTKRIVREFSKACRIQNADRKKGAHEPPVRVVYMNYDFPSSASEWSGVFDMWIQGDVQQAALGLCEPMVMKEGMDPAVEALVARHSWHAYPTKTPPPRILTMKNTETKRRPSNRLGMVSGKLRTSSNQATGKAGVVRPPTPPAPIAPPRLYRFIIMFAVRSMLRAGSRAAAPLRAFSTSSMRQANTLLFVEHKNGVINPASLSAVTAAQKFGGEIHALVTGSSSHAKAVAEAASKVQGVSKVLVSTSDAFSALLAEPIAPLIESLVKSKSYTHVVAGHTAVGRDIIPRAAVCLDSSQVSDIIEVQGEDTFVRPIYAGNALATVMSKDGVKVVTVRGTAFDAASTEGGSASVEEVDAGEAPQPTKLVQEKMSESTRPDLATASRVVSGGRALKSSEGFSKYIEPLADKLGAAVGASRAAVDAGYADNALQVGQTGKIVAPELYVAVGISGAIQHLAGMKDSKTIVAINKDPEAPIFQVADMGLVADLYEAVPELTEKL</sequence>
<dbReference type="InterPro" id="IPR014730">
    <property type="entry name" value="ETF_a/b_N"/>
</dbReference>
<comment type="subcellular location">
    <subcellularLocation>
        <location evidence="2">Mitochondrion matrix</location>
    </subcellularLocation>
</comment>
<feature type="binding site" evidence="16">
    <location>
        <position position="288"/>
    </location>
    <ligand>
        <name>Zn(2+)</name>
        <dbReference type="ChEBI" id="CHEBI:29105"/>
    </ligand>
</feature>
<comment type="cofactor">
    <cofactor evidence="1">
        <name>FAD</name>
        <dbReference type="ChEBI" id="CHEBI:57692"/>
    </cofactor>
</comment>
<dbReference type="FunFam" id="3.40.50.1220:FF:000001">
    <property type="entry name" value="Electron transfer flavoprotein, alpha subunit"/>
    <property type="match status" value="1"/>
</dbReference>
<evidence type="ECO:0000256" key="13">
    <source>
        <dbReference type="ARBA" id="ARBA00023027"/>
    </source>
</evidence>
<dbReference type="Pfam" id="PF00766">
    <property type="entry name" value="ETF_alpha"/>
    <property type="match status" value="1"/>
</dbReference>
<dbReference type="GO" id="GO:0005759">
    <property type="term" value="C:mitochondrial matrix"/>
    <property type="evidence" value="ECO:0007669"/>
    <property type="project" value="UniProtKB-SubCell"/>
</dbReference>
<dbReference type="PROSITE" id="PS50305">
    <property type="entry name" value="SIRTUIN"/>
    <property type="match status" value="1"/>
</dbReference>
<dbReference type="PANTHER" id="PTHR43153:SF1">
    <property type="entry name" value="ELECTRON TRANSFER FLAVOPROTEIN SUBUNIT ALPHA, MITOCHONDRIAL"/>
    <property type="match status" value="1"/>
</dbReference>
<dbReference type="FunFam" id="3.40.50.620:FF:000041">
    <property type="entry name" value="Electron transfer flavoprotein alpha subunit"/>
    <property type="match status" value="1"/>
</dbReference>
<dbReference type="SUPFAM" id="SSF52467">
    <property type="entry name" value="DHS-like NAD/FAD-binding domain"/>
    <property type="match status" value="3"/>
</dbReference>
<dbReference type="Pfam" id="PF02146">
    <property type="entry name" value="SIR2"/>
    <property type="match status" value="1"/>
</dbReference>
<feature type="active site" description="Proton acceptor" evidence="16">
    <location>
        <position position="249"/>
    </location>
</feature>
<dbReference type="EMBL" id="CP119918">
    <property type="protein sequence ID" value="WFD16022.1"/>
    <property type="molecule type" value="Genomic_DNA"/>
</dbReference>
<evidence type="ECO:0000256" key="5">
    <source>
        <dbReference type="ARBA" id="ARBA00011355"/>
    </source>
</evidence>
<dbReference type="SUPFAM" id="SSF52402">
    <property type="entry name" value="Adenine nucleotide alpha hydrolases-like"/>
    <property type="match status" value="1"/>
</dbReference>
<feature type="compositionally biased region" description="Basic and acidic residues" evidence="17">
    <location>
        <begin position="340"/>
        <end position="367"/>
    </location>
</feature>
<dbReference type="PANTHER" id="PTHR43153">
    <property type="entry name" value="ELECTRON TRANSFER FLAVOPROTEIN ALPHA"/>
    <property type="match status" value="1"/>
</dbReference>
<evidence type="ECO:0000256" key="2">
    <source>
        <dbReference type="ARBA" id="ARBA00004305"/>
    </source>
</evidence>
<evidence type="ECO:0000256" key="15">
    <source>
        <dbReference type="ARBA" id="ARBA00025416"/>
    </source>
</evidence>
<dbReference type="GO" id="GO:0009055">
    <property type="term" value="F:electron transfer activity"/>
    <property type="evidence" value="ECO:0007669"/>
    <property type="project" value="InterPro"/>
</dbReference>
<comment type="similarity">
    <text evidence="4">Belongs to the sirtuin family. Class I subfamily.</text>
</comment>
<dbReference type="InterPro" id="IPR026591">
    <property type="entry name" value="Sirtuin_cat_small_dom_sf"/>
</dbReference>
<gene>
    <name evidence="19" type="ORF">MARU1_002056</name>
</gene>
<proteinExistence type="inferred from homology"/>
<evidence type="ECO:0000256" key="3">
    <source>
        <dbReference type="ARBA" id="ARBA00005817"/>
    </source>
</evidence>